<name>A0A5C5FWB5_9BASI</name>
<feature type="region of interest" description="Disordered" evidence="1">
    <location>
        <begin position="141"/>
        <end position="160"/>
    </location>
</feature>
<keyword evidence="3" id="KW-1185">Reference proteome</keyword>
<evidence type="ECO:0000256" key="1">
    <source>
        <dbReference type="SAM" id="MobiDB-lite"/>
    </source>
</evidence>
<reference evidence="2 3" key="1">
    <citation type="submission" date="2019-03" db="EMBL/GenBank/DDBJ databases">
        <title>Rhodosporidium diobovatum UCD-FST 08-225 genome sequencing, assembly, and annotation.</title>
        <authorList>
            <person name="Fakankun I.U."/>
            <person name="Fristensky B."/>
            <person name="Levin D.B."/>
        </authorList>
    </citation>
    <scope>NUCLEOTIDE SEQUENCE [LARGE SCALE GENOMIC DNA]</scope>
    <source>
        <strain evidence="2 3">UCD-FST 08-225</strain>
    </source>
</reference>
<feature type="region of interest" description="Disordered" evidence="1">
    <location>
        <begin position="179"/>
        <end position="219"/>
    </location>
</feature>
<evidence type="ECO:0000313" key="3">
    <source>
        <dbReference type="Proteomes" id="UP000311382"/>
    </source>
</evidence>
<feature type="compositionally biased region" description="Pro residues" evidence="1">
    <location>
        <begin position="36"/>
        <end position="58"/>
    </location>
</feature>
<gene>
    <name evidence="2" type="ORF">DMC30DRAFT_212468</name>
</gene>
<proteinExistence type="predicted"/>
<sequence>MRRPSRTWGSVQARRRKGGADAGSGVKGKRRKSALSPPPPTLLPPAPNRSPSLPPPLSHPLAESPPGCLRQVARQRCEPCTASQNRTQGRRRLRTGALACVTTSRSTDPLPPFEARSPFPTASACHPCAPFHALGIGQSFSRASKAPAERSERGPPSSCSCAASTTCSFERSTLLPCLPLSPSTPTSPFPPPPRTPSALDPSSAPASTDTSPVTTQGSH</sequence>
<dbReference type="EMBL" id="SOZI01000049">
    <property type="protein sequence ID" value="TNY21173.1"/>
    <property type="molecule type" value="Genomic_DNA"/>
</dbReference>
<dbReference type="AlphaFoldDB" id="A0A5C5FWB5"/>
<feature type="compositionally biased region" description="Low complexity" evidence="1">
    <location>
        <begin position="196"/>
        <end position="219"/>
    </location>
</feature>
<dbReference type="Proteomes" id="UP000311382">
    <property type="component" value="Unassembled WGS sequence"/>
</dbReference>
<accession>A0A5C5FWB5</accession>
<evidence type="ECO:0000313" key="2">
    <source>
        <dbReference type="EMBL" id="TNY21173.1"/>
    </source>
</evidence>
<feature type="region of interest" description="Disordered" evidence="1">
    <location>
        <begin position="1"/>
        <end position="67"/>
    </location>
</feature>
<organism evidence="2 3">
    <name type="scientific">Rhodotorula diobovata</name>
    <dbReference type="NCBI Taxonomy" id="5288"/>
    <lineage>
        <taxon>Eukaryota</taxon>
        <taxon>Fungi</taxon>
        <taxon>Dikarya</taxon>
        <taxon>Basidiomycota</taxon>
        <taxon>Pucciniomycotina</taxon>
        <taxon>Microbotryomycetes</taxon>
        <taxon>Sporidiobolales</taxon>
        <taxon>Sporidiobolaceae</taxon>
        <taxon>Rhodotorula</taxon>
    </lineage>
</organism>
<protein>
    <submittedName>
        <fullName evidence="2">Uncharacterized protein</fullName>
    </submittedName>
</protein>
<comment type="caution">
    <text evidence="2">The sequence shown here is derived from an EMBL/GenBank/DDBJ whole genome shotgun (WGS) entry which is preliminary data.</text>
</comment>
<feature type="compositionally biased region" description="Pro residues" evidence="1">
    <location>
        <begin position="185"/>
        <end position="195"/>
    </location>
</feature>